<dbReference type="EMBL" id="JASUXU010000025">
    <property type="protein sequence ID" value="KAK0320406.1"/>
    <property type="molecule type" value="Genomic_DNA"/>
</dbReference>
<feature type="transmembrane region" description="Helical" evidence="2">
    <location>
        <begin position="157"/>
        <end position="177"/>
    </location>
</feature>
<dbReference type="Proteomes" id="UP000310066">
    <property type="component" value="Unassembled WGS sequence"/>
</dbReference>
<proteinExistence type="predicted"/>
<evidence type="ECO:0000313" key="6">
    <source>
        <dbReference type="Proteomes" id="UP000310066"/>
    </source>
</evidence>
<dbReference type="EMBL" id="JAUJLE010000005">
    <property type="protein sequence ID" value="KAK1013699.1"/>
    <property type="molecule type" value="Genomic_DNA"/>
</dbReference>
<reference evidence="4" key="3">
    <citation type="submission" date="2023-06" db="EMBL/GenBank/DDBJ databases">
        <title>Black Yeasts Isolated from many extreme environments.</title>
        <authorList>
            <person name="Coleine C."/>
            <person name="Stajich J.E."/>
            <person name="Selbmann L."/>
        </authorList>
    </citation>
    <scope>NUCLEOTIDE SEQUENCE</scope>
    <source>
        <strain evidence="4">CCFEE 5200</strain>
    </source>
</reference>
<dbReference type="OrthoDB" id="60858at2759"/>
<dbReference type="AlphaFoldDB" id="A0A4U0UHV8"/>
<keyword evidence="2" id="KW-0812">Transmembrane</keyword>
<keyword evidence="2" id="KW-0472">Membrane</keyword>
<comment type="caution">
    <text evidence="5">The sequence shown here is derived from an EMBL/GenBank/DDBJ whole genome shotgun (WGS) entry which is preliminary data.</text>
</comment>
<dbReference type="Proteomes" id="UP001175353">
    <property type="component" value="Unassembled WGS sequence"/>
</dbReference>
<organism evidence="5 6">
    <name type="scientific">Friedmanniomyces endolithicus</name>
    <dbReference type="NCBI Taxonomy" id="329885"/>
    <lineage>
        <taxon>Eukaryota</taxon>
        <taxon>Fungi</taxon>
        <taxon>Dikarya</taxon>
        <taxon>Ascomycota</taxon>
        <taxon>Pezizomycotina</taxon>
        <taxon>Dothideomycetes</taxon>
        <taxon>Dothideomycetidae</taxon>
        <taxon>Mycosphaerellales</taxon>
        <taxon>Teratosphaeriaceae</taxon>
        <taxon>Friedmanniomyces</taxon>
    </lineage>
</organism>
<evidence type="ECO:0000313" key="7">
    <source>
        <dbReference type="Proteomes" id="UP001175353"/>
    </source>
</evidence>
<accession>A0A4U0UHV8</accession>
<feature type="region of interest" description="Disordered" evidence="1">
    <location>
        <begin position="1"/>
        <end position="84"/>
    </location>
</feature>
<keyword evidence="7" id="KW-1185">Reference proteome</keyword>
<feature type="transmembrane region" description="Helical" evidence="2">
    <location>
        <begin position="210"/>
        <end position="233"/>
    </location>
</feature>
<dbReference type="STRING" id="329885.A0A4U0UHV8"/>
<evidence type="ECO:0000256" key="2">
    <source>
        <dbReference type="SAM" id="Phobius"/>
    </source>
</evidence>
<evidence type="ECO:0008006" key="8">
    <source>
        <dbReference type="Google" id="ProtNLM"/>
    </source>
</evidence>
<sequence length="293" mass="32368">MVATRNHPKDFEAPATEPPVKPSPSKRASRTSTVTATATTTTTTQRNITPSMPTAPIQSPPAPRAPLTSAPTRTLSTRTPSTPAWSHTPSNLTLIWLAISLPLVIWDTGYVLLRPYSMPGGVLHSPLWVPYELYGRVDHVYGWKSYNAHNGWTSAQGAFNAVETVAYLVYLYVVYAYGRQEKRQGRGAPRREKLGLLEGLARSRTVEGKVATYAVLLGFSTAWLTFSKTVLYWLNEAFSGFDNIGHNDVMSLIFLWIIPNGAWLVFPTYMMYVFGQELLQGLETAAGGGKKSR</sequence>
<dbReference type="PANTHER" id="PTHR37919">
    <property type="entry name" value="PROTEIN CBG05606"/>
    <property type="match status" value="1"/>
</dbReference>
<dbReference type="PANTHER" id="PTHR37919:SF2">
    <property type="entry name" value="EXPERA DOMAIN-CONTAINING PROTEIN"/>
    <property type="match status" value="1"/>
</dbReference>
<feature type="transmembrane region" description="Helical" evidence="2">
    <location>
        <begin position="253"/>
        <end position="274"/>
    </location>
</feature>
<evidence type="ECO:0000256" key="1">
    <source>
        <dbReference type="SAM" id="MobiDB-lite"/>
    </source>
</evidence>
<evidence type="ECO:0000313" key="4">
    <source>
        <dbReference type="EMBL" id="KAK1013699.1"/>
    </source>
</evidence>
<feature type="transmembrane region" description="Helical" evidence="2">
    <location>
        <begin position="94"/>
        <end position="113"/>
    </location>
</feature>
<evidence type="ECO:0000313" key="5">
    <source>
        <dbReference type="EMBL" id="TKA34997.1"/>
    </source>
</evidence>
<gene>
    <name evidence="5" type="ORF">B0A54_13698</name>
    <name evidence="3" type="ORF">LTR82_008521</name>
    <name evidence="4" type="ORF">LTR91_001296</name>
</gene>
<protein>
    <recommendedName>
        <fullName evidence="8">EXPERA domain-containing protein</fullName>
    </recommendedName>
</protein>
<reference evidence="3" key="2">
    <citation type="submission" date="2021-12" db="EMBL/GenBank/DDBJ databases">
        <title>Black yeast isolated from Biological Soil Crust.</title>
        <authorList>
            <person name="Kurbessoian T."/>
        </authorList>
    </citation>
    <scope>NUCLEOTIDE SEQUENCE</scope>
    <source>
        <strain evidence="3">CCFEE 5208</strain>
    </source>
</reference>
<reference evidence="5 6" key="1">
    <citation type="submission" date="2017-03" db="EMBL/GenBank/DDBJ databases">
        <title>Genomes of endolithic fungi from Antarctica.</title>
        <authorList>
            <person name="Coleine C."/>
            <person name="Masonjones S."/>
            <person name="Stajich J.E."/>
        </authorList>
    </citation>
    <scope>NUCLEOTIDE SEQUENCE [LARGE SCALE GENOMIC DNA]</scope>
    <source>
        <strain evidence="5 6">CCFEE 5311</strain>
    </source>
</reference>
<dbReference type="EMBL" id="NAJP01000074">
    <property type="protein sequence ID" value="TKA34997.1"/>
    <property type="molecule type" value="Genomic_DNA"/>
</dbReference>
<keyword evidence="2" id="KW-1133">Transmembrane helix</keyword>
<dbReference type="Proteomes" id="UP001168146">
    <property type="component" value="Unassembled WGS sequence"/>
</dbReference>
<evidence type="ECO:0000313" key="3">
    <source>
        <dbReference type="EMBL" id="KAK0320406.1"/>
    </source>
</evidence>
<name>A0A4U0UHV8_9PEZI</name>
<feature type="compositionally biased region" description="Low complexity" evidence="1">
    <location>
        <begin position="30"/>
        <end position="44"/>
    </location>
</feature>
<feature type="compositionally biased region" description="Low complexity" evidence="1">
    <location>
        <begin position="66"/>
        <end position="84"/>
    </location>
</feature>